<dbReference type="InterPro" id="IPR008978">
    <property type="entry name" value="HSP20-like_chaperone"/>
</dbReference>
<dbReference type="InterPro" id="IPR007052">
    <property type="entry name" value="CS_dom"/>
</dbReference>
<sequence>MNSSLKKTADDAIILNMNKKNYHVAIVLLEQLQHEHMKLSKENQVRLCECLIHVDRLLDALVYIRKFTEQGNSLSTLRFLRGVAYFKSNEFFNAKEIFDQYPEWSRWSDKCQLMIDISKDKRSPIFIGESPRSLIDPKNPIKPEVIQDAKHLFFQFPIKGVLPSNVEVTVLPYSLDVVIKFGKDEYKRSFELFEAIIPKSLVKNVTFQLVEIKVEKVQSAIWQIIERTPEDIINETDITLEKVVDALNSLPNYTDQEASELFEKSQTLVMGDPRKTSTKK</sequence>
<evidence type="ECO:0000313" key="3">
    <source>
        <dbReference type="Proteomes" id="UP001470230"/>
    </source>
</evidence>
<feature type="domain" description="CS" evidence="1">
    <location>
        <begin position="138"/>
        <end position="226"/>
    </location>
</feature>
<reference evidence="2 3" key="1">
    <citation type="submission" date="2024-04" db="EMBL/GenBank/DDBJ databases">
        <title>Tritrichomonas musculus Genome.</title>
        <authorList>
            <person name="Alves-Ferreira E."/>
            <person name="Grigg M."/>
            <person name="Lorenzi H."/>
            <person name="Galac M."/>
        </authorList>
    </citation>
    <scope>NUCLEOTIDE SEQUENCE [LARGE SCALE GENOMIC DNA]</scope>
    <source>
        <strain evidence="2 3">EAF2021</strain>
    </source>
</reference>
<organism evidence="2 3">
    <name type="scientific">Tritrichomonas musculus</name>
    <dbReference type="NCBI Taxonomy" id="1915356"/>
    <lineage>
        <taxon>Eukaryota</taxon>
        <taxon>Metamonada</taxon>
        <taxon>Parabasalia</taxon>
        <taxon>Tritrichomonadida</taxon>
        <taxon>Tritrichomonadidae</taxon>
        <taxon>Tritrichomonas</taxon>
    </lineage>
</organism>
<keyword evidence="3" id="KW-1185">Reference proteome</keyword>
<dbReference type="CDD" id="cd06463">
    <property type="entry name" value="p23_like"/>
    <property type="match status" value="1"/>
</dbReference>
<dbReference type="InterPro" id="IPR011990">
    <property type="entry name" value="TPR-like_helical_dom_sf"/>
</dbReference>
<accession>A0ABR2KKS5</accession>
<dbReference type="Proteomes" id="UP001470230">
    <property type="component" value="Unassembled WGS sequence"/>
</dbReference>
<gene>
    <name evidence="2" type="ORF">M9Y10_028979</name>
</gene>
<dbReference type="EMBL" id="JAPFFF010000004">
    <property type="protein sequence ID" value="KAK8891759.1"/>
    <property type="molecule type" value="Genomic_DNA"/>
</dbReference>
<evidence type="ECO:0000313" key="2">
    <source>
        <dbReference type="EMBL" id="KAK8891759.1"/>
    </source>
</evidence>
<dbReference type="Gene3D" id="2.60.40.790">
    <property type="match status" value="1"/>
</dbReference>
<dbReference type="SUPFAM" id="SSF48452">
    <property type="entry name" value="TPR-like"/>
    <property type="match status" value="1"/>
</dbReference>
<protein>
    <recommendedName>
        <fullName evidence="1">CS domain-containing protein</fullName>
    </recommendedName>
</protein>
<evidence type="ECO:0000259" key="1">
    <source>
        <dbReference type="PROSITE" id="PS51203"/>
    </source>
</evidence>
<name>A0ABR2KKS5_9EUKA</name>
<proteinExistence type="predicted"/>
<dbReference type="PANTHER" id="PTHR45862">
    <property type="entry name" value="PROTEIN SGT1 HOMOLOG"/>
    <property type="match status" value="1"/>
</dbReference>
<dbReference type="InterPro" id="IPR044563">
    <property type="entry name" value="Sgt1-like"/>
</dbReference>
<comment type="caution">
    <text evidence="2">The sequence shown here is derived from an EMBL/GenBank/DDBJ whole genome shotgun (WGS) entry which is preliminary data.</text>
</comment>
<dbReference type="PROSITE" id="PS51203">
    <property type="entry name" value="CS"/>
    <property type="match status" value="1"/>
</dbReference>
<dbReference type="SUPFAM" id="SSF49764">
    <property type="entry name" value="HSP20-like chaperones"/>
    <property type="match status" value="1"/>
</dbReference>